<sequence>MKYNKSLLVFAVIIFLVIAISVLVGSNAVMPYSQDTLFSIQYPFEGFQGVKPLEYTTNNEHNAIDSYSSFLINNQPLDCKKVWGFDGLYCKPYVADNKLDVFSEAEGKKDCKGVGLTNSLGNLCLNDVQKKLLTTRGGNSTGKDSEIGK</sequence>
<dbReference type="AlphaFoldDB" id="A0A6C0DLI4"/>
<accession>A0A6C0DLI4</accession>
<proteinExistence type="predicted"/>
<protein>
    <submittedName>
        <fullName evidence="1">Uncharacterized protein</fullName>
    </submittedName>
</protein>
<organism evidence="1">
    <name type="scientific">viral metagenome</name>
    <dbReference type="NCBI Taxonomy" id="1070528"/>
    <lineage>
        <taxon>unclassified sequences</taxon>
        <taxon>metagenomes</taxon>
        <taxon>organismal metagenomes</taxon>
    </lineage>
</organism>
<evidence type="ECO:0000313" key="1">
    <source>
        <dbReference type="EMBL" id="QHT17114.1"/>
    </source>
</evidence>
<dbReference type="EMBL" id="MN739631">
    <property type="protein sequence ID" value="QHT17114.1"/>
    <property type="molecule type" value="Genomic_DNA"/>
</dbReference>
<name>A0A6C0DLI4_9ZZZZ</name>
<reference evidence="1" key="1">
    <citation type="journal article" date="2020" name="Nature">
        <title>Giant virus diversity and host interactions through global metagenomics.</title>
        <authorList>
            <person name="Schulz F."/>
            <person name="Roux S."/>
            <person name="Paez-Espino D."/>
            <person name="Jungbluth S."/>
            <person name="Walsh D.A."/>
            <person name="Denef V.J."/>
            <person name="McMahon K.D."/>
            <person name="Konstantinidis K.T."/>
            <person name="Eloe-Fadrosh E.A."/>
            <person name="Kyrpides N.C."/>
            <person name="Woyke T."/>
        </authorList>
    </citation>
    <scope>NUCLEOTIDE SEQUENCE</scope>
    <source>
        <strain evidence="1">GVMAG-M-3300023174-24</strain>
    </source>
</reference>